<feature type="compositionally biased region" description="Basic residues" evidence="1">
    <location>
        <begin position="106"/>
        <end position="118"/>
    </location>
</feature>
<accession>Q5Z5H9</accession>
<evidence type="ECO:0000256" key="1">
    <source>
        <dbReference type="SAM" id="MobiDB-lite"/>
    </source>
</evidence>
<feature type="region of interest" description="Disordered" evidence="1">
    <location>
        <begin position="1"/>
        <end position="139"/>
    </location>
</feature>
<reference evidence="3" key="1">
    <citation type="journal article" date="2005" name="Nature">
        <title>The map-based sequence of the rice genome.</title>
        <authorList>
            <consortium name="International rice genome sequencing project (IRGSP)"/>
            <person name="Matsumoto T."/>
            <person name="Wu J."/>
            <person name="Kanamori H."/>
            <person name="Katayose Y."/>
            <person name="Fujisawa M."/>
            <person name="Namiki N."/>
            <person name="Mizuno H."/>
            <person name="Yamamoto K."/>
            <person name="Antonio B.A."/>
            <person name="Baba T."/>
            <person name="Sakata K."/>
            <person name="Nagamura Y."/>
            <person name="Aoki H."/>
            <person name="Arikawa K."/>
            <person name="Arita K."/>
            <person name="Bito T."/>
            <person name="Chiden Y."/>
            <person name="Fujitsuka N."/>
            <person name="Fukunaka R."/>
            <person name="Hamada M."/>
            <person name="Harada C."/>
            <person name="Hayashi A."/>
            <person name="Hijishita S."/>
            <person name="Honda M."/>
            <person name="Hosokawa S."/>
            <person name="Ichikawa Y."/>
            <person name="Idonuma A."/>
            <person name="Iijima M."/>
            <person name="Ikeda M."/>
            <person name="Ikeno M."/>
            <person name="Ito K."/>
            <person name="Ito S."/>
            <person name="Ito T."/>
            <person name="Ito Y."/>
            <person name="Ito Y."/>
            <person name="Iwabuchi A."/>
            <person name="Kamiya K."/>
            <person name="Karasawa W."/>
            <person name="Kurita K."/>
            <person name="Katagiri S."/>
            <person name="Kikuta A."/>
            <person name="Kobayashi H."/>
            <person name="Kobayashi N."/>
            <person name="Machita K."/>
            <person name="Maehara T."/>
            <person name="Masukawa M."/>
            <person name="Mizubayashi T."/>
            <person name="Mukai Y."/>
            <person name="Nagasaki H."/>
            <person name="Nagata Y."/>
            <person name="Naito S."/>
            <person name="Nakashima M."/>
            <person name="Nakama Y."/>
            <person name="Nakamichi Y."/>
            <person name="Nakamura M."/>
            <person name="Meguro A."/>
            <person name="Negishi M."/>
            <person name="Ohta I."/>
            <person name="Ohta T."/>
            <person name="Okamoto M."/>
            <person name="Ono N."/>
            <person name="Saji S."/>
            <person name="Sakaguchi M."/>
            <person name="Sakai K."/>
            <person name="Shibata M."/>
            <person name="Shimokawa T."/>
            <person name="Song J."/>
            <person name="Takazaki Y."/>
            <person name="Terasawa K."/>
            <person name="Tsugane M."/>
            <person name="Tsuji K."/>
            <person name="Ueda S."/>
            <person name="Waki K."/>
            <person name="Yamagata H."/>
            <person name="Yamamoto M."/>
            <person name="Yamamoto S."/>
            <person name="Yamane H."/>
            <person name="Yoshiki S."/>
            <person name="Yoshihara R."/>
            <person name="Yukawa K."/>
            <person name="Zhong H."/>
            <person name="Yano M."/>
            <person name="Yuan Q."/>
            <person name="Ouyang S."/>
            <person name="Liu J."/>
            <person name="Jones K.M."/>
            <person name="Gansberger K."/>
            <person name="Moffat K."/>
            <person name="Hill J."/>
            <person name="Bera J."/>
            <person name="Fadrosh D."/>
            <person name="Jin S."/>
            <person name="Johri S."/>
            <person name="Kim M."/>
            <person name="Overton L."/>
            <person name="Reardon M."/>
            <person name="Tsitrin T."/>
            <person name="Vuong H."/>
            <person name="Weaver B."/>
            <person name="Ciecko A."/>
            <person name="Tallon L."/>
            <person name="Jackson J."/>
            <person name="Pai G."/>
            <person name="Aken S.V."/>
            <person name="Utterback T."/>
            <person name="Reidmuller S."/>
            <person name="Feldblyum T."/>
            <person name="Hsiao J."/>
            <person name="Zismann V."/>
            <person name="Iobst S."/>
            <person name="de Vazeille A.R."/>
            <person name="Buell C.R."/>
            <person name="Ying K."/>
            <person name="Li Y."/>
            <person name="Lu T."/>
            <person name="Huang Y."/>
            <person name="Zhao Q."/>
            <person name="Feng Q."/>
            <person name="Zhang L."/>
            <person name="Zhu J."/>
            <person name="Weng Q."/>
            <person name="Mu J."/>
            <person name="Lu Y."/>
            <person name="Fan D."/>
            <person name="Liu Y."/>
            <person name="Guan J."/>
            <person name="Zhang Y."/>
            <person name="Yu S."/>
            <person name="Liu X."/>
            <person name="Zhang Y."/>
            <person name="Hong G."/>
            <person name="Han B."/>
            <person name="Choisne N."/>
            <person name="Demange N."/>
            <person name="Orjeda G."/>
            <person name="Samain S."/>
            <person name="Cattolico L."/>
            <person name="Pelletier E."/>
            <person name="Couloux A."/>
            <person name="Segurens B."/>
            <person name="Wincker P."/>
            <person name="D'Hont A."/>
            <person name="Scarpelli C."/>
            <person name="Weissenbach J."/>
            <person name="Salanoubat M."/>
            <person name="Quetier F."/>
            <person name="Yu Y."/>
            <person name="Kim H.R."/>
            <person name="Rambo T."/>
            <person name="Currie J."/>
            <person name="Collura K."/>
            <person name="Luo M."/>
            <person name="Yang T."/>
            <person name="Ammiraju J.S.S."/>
            <person name="Engler F."/>
            <person name="Soderlund C."/>
            <person name="Wing R.A."/>
            <person name="Palmer L.E."/>
            <person name="de la Bastide M."/>
            <person name="Spiegel L."/>
            <person name="Nascimento L."/>
            <person name="Zutavern T."/>
            <person name="O'Shaughnessy A."/>
            <person name="Dike S."/>
            <person name="Dedhia N."/>
            <person name="Preston R."/>
            <person name="Balija V."/>
            <person name="McCombie W.R."/>
            <person name="Chow T."/>
            <person name="Chen H."/>
            <person name="Chung M."/>
            <person name="Chen C."/>
            <person name="Shaw J."/>
            <person name="Wu H."/>
            <person name="Hsiao K."/>
            <person name="Chao Y."/>
            <person name="Chu M."/>
            <person name="Cheng C."/>
            <person name="Hour A."/>
            <person name="Lee P."/>
            <person name="Lin S."/>
            <person name="Lin Y."/>
            <person name="Liou J."/>
            <person name="Liu S."/>
            <person name="Hsing Y."/>
            <person name="Raghuvanshi S."/>
            <person name="Mohanty A."/>
            <person name="Bharti A.K."/>
            <person name="Gaur A."/>
            <person name="Gupta V."/>
            <person name="Kumar D."/>
            <person name="Ravi V."/>
            <person name="Vij S."/>
            <person name="Kapur A."/>
            <person name="Khurana P."/>
            <person name="Khurana P."/>
            <person name="Khurana J.P."/>
            <person name="Tyagi A.K."/>
            <person name="Gaikwad K."/>
            <person name="Singh A."/>
            <person name="Dalal V."/>
            <person name="Srivastava S."/>
            <person name="Dixit A."/>
            <person name="Pal A.K."/>
            <person name="Ghazi I.A."/>
            <person name="Yadav M."/>
            <person name="Pandit A."/>
            <person name="Bhargava A."/>
            <person name="Sureshbabu K."/>
            <person name="Batra K."/>
            <person name="Sharma T.R."/>
            <person name="Mohapatra T."/>
            <person name="Singh N.K."/>
            <person name="Messing J."/>
            <person name="Nelson A.B."/>
            <person name="Fuks G."/>
            <person name="Kavchok S."/>
            <person name="Keizer G."/>
            <person name="Linton E."/>
            <person name="Llaca V."/>
            <person name="Song R."/>
            <person name="Tanyolac B."/>
            <person name="Young S."/>
            <person name="Ho-Il K."/>
            <person name="Hahn J.H."/>
            <person name="Sangsakoo G."/>
            <person name="Vanavichit A."/>
            <person name="de Mattos Luiz.A.T."/>
            <person name="Zimmer P.D."/>
            <person name="Malone G."/>
            <person name="Dellagostin O."/>
            <person name="de Oliveira A.C."/>
            <person name="Bevan M."/>
            <person name="Bancroft I."/>
            <person name="Minx P."/>
            <person name="Cordum H."/>
            <person name="Wilson R."/>
            <person name="Cheng Z."/>
            <person name="Jin W."/>
            <person name="Jiang J."/>
            <person name="Leong S.A."/>
            <person name="Iwama H."/>
            <person name="Gojobori T."/>
            <person name="Itoh T."/>
            <person name="Niimura Y."/>
            <person name="Fujii Y."/>
            <person name="Habara T."/>
            <person name="Sakai H."/>
            <person name="Sato Y."/>
            <person name="Wilson G."/>
            <person name="Kumar K."/>
            <person name="McCouch S."/>
            <person name="Juretic N."/>
            <person name="Hoen D."/>
            <person name="Wright S."/>
            <person name="Bruskiewich R."/>
            <person name="Bureau T."/>
            <person name="Miyao A."/>
            <person name="Hirochika H."/>
            <person name="Nishikawa T."/>
            <person name="Kadowaki K."/>
            <person name="Sugiura M."/>
            <person name="Burr B."/>
            <person name="Sasaki T."/>
        </authorList>
    </citation>
    <scope>NUCLEOTIDE SEQUENCE [LARGE SCALE GENOMIC DNA]</scope>
    <source>
        <strain evidence="3">cv. Nipponbare</strain>
    </source>
</reference>
<organism evidence="2 3">
    <name type="scientific">Oryza sativa subsp. japonica</name>
    <name type="common">Rice</name>
    <dbReference type="NCBI Taxonomy" id="39947"/>
    <lineage>
        <taxon>Eukaryota</taxon>
        <taxon>Viridiplantae</taxon>
        <taxon>Streptophyta</taxon>
        <taxon>Embryophyta</taxon>
        <taxon>Tracheophyta</taxon>
        <taxon>Spermatophyta</taxon>
        <taxon>Magnoliopsida</taxon>
        <taxon>Liliopsida</taxon>
        <taxon>Poales</taxon>
        <taxon>Poaceae</taxon>
        <taxon>BOP clade</taxon>
        <taxon>Oryzoideae</taxon>
        <taxon>Oryzeae</taxon>
        <taxon>Oryzinae</taxon>
        <taxon>Oryza</taxon>
        <taxon>Oryza sativa</taxon>
    </lineage>
</organism>
<feature type="compositionally biased region" description="Basic and acidic residues" evidence="1">
    <location>
        <begin position="67"/>
        <end position="79"/>
    </location>
</feature>
<dbReference type="EMBL" id="AP005688">
    <property type="protein sequence ID" value="BAD62075.1"/>
    <property type="molecule type" value="Genomic_DNA"/>
</dbReference>
<feature type="compositionally biased region" description="Low complexity" evidence="1">
    <location>
        <begin position="17"/>
        <end position="30"/>
    </location>
</feature>
<dbReference type="AlphaFoldDB" id="Q5Z5H9"/>
<feature type="region of interest" description="Disordered" evidence="1">
    <location>
        <begin position="187"/>
        <end position="217"/>
    </location>
</feature>
<feature type="region of interest" description="Disordered" evidence="1">
    <location>
        <begin position="261"/>
        <end position="288"/>
    </location>
</feature>
<feature type="compositionally biased region" description="Basic residues" evidence="1">
    <location>
        <begin position="80"/>
        <end position="97"/>
    </location>
</feature>
<dbReference type="Proteomes" id="UP000000763">
    <property type="component" value="Chromosome 6"/>
</dbReference>
<feature type="compositionally biased region" description="Basic and acidic residues" evidence="1">
    <location>
        <begin position="208"/>
        <end position="217"/>
    </location>
</feature>
<name>Q5Z5H9_ORYSJ</name>
<proteinExistence type="predicted"/>
<feature type="compositionally biased region" description="Basic and acidic residues" evidence="1">
    <location>
        <begin position="261"/>
        <end position="272"/>
    </location>
</feature>
<sequence length="288" mass="30669">MGPTAARQGHGHGSGRPGRATARGGAATGCDGRRRRTRATAAHTRERRHGAARGGGSQLPDMAGSGAERDGGARSDGHQRWRRVASKPGRRLTKGRKREREGSAHRGPRRRRGGRRQRMAVAGLLDRRSSPAIEGGGAPADFRRRGAAAEDLLVLAELREVTAQVGNNGSGGSAWLEAVAATQCGGDGSSNGARLESSGGRRRLSLARGERERARGARENWENGRGEHGDRFYCRGARVGGGGGGIGGDVGRPWRRFRLREPEVRDGPDRWGRASHLSAKGERGGRIR</sequence>
<evidence type="ECO:0000313" key="3">
    <source>
        <dbReference type="Proteomes" id="UP000000763"/>
    </source>
</evidence>
<evidence type="ECO:0000313" key="2">
    <source>
        <dbReference type="EMBL" id="BAD62075.1"/>
    </source>
</evidence>
<reference evidence="3" key="2">
    <citation type="journal article" date="2008" name="Nucleic Acids Res.">
        <title>The rice annotation project database (RAP-DB): 2008 update.</title>
        <authorList>
            <consortium name="The rice annotation project (RAP)"/>
        </authorList>
    </citation>
    <scope>GENOME REANNOTATION</scope>
    <source>
        <strain evidence="3">cv. Nipponbare</strain>
    </source>
</reference>
<protein>
    <submittedName>
        <fullName evidence="2">Uncharacterized protein</fullName>
    </submittedName>
</protein>
<feature type="compositionally biased region" description="Basic and acidic residues" evidence="1">
    <location>
        <begin position="279"/>
        <end position="288"/>
    </location>
</feature>
<gene>
    <name evidence="2" type="primary">OSJNBa0031J07.26</name>
</gene>